<dbReference type="PANTHER" id="PTHR11005">
    <property type="entry name" value="LYSOSOMAL ACID LIPASE-RELATED"/>
    <property type="match status" value="1"/>
</dbReference>
<dbReference type="FunFam" id="3.40.50.1820:FF:000057">
    <property type="entry name" value="Lipase"/>
    <property type="match status" value="1"/>
</dbReference>
<gene>
    <name evidence="8" type="ORF">WA026_012133</name>
</gene>
<dbReference type="AlphaFoldDB" id="A0AAW1VF89"/>
<reference evidence="8 9" key="1">
    <citation type="submission" date="2023-03" db="EMBL/GenBank/DDBJ databases">
        <title>Genome insight into feeding habits of ladybird beetles.</title>
        <authorList>
            <person name="Li H.-S."/>
            <person name="Huang Y.-H."/>
            <person name="Pang H."/>
        </authorList>
    </citation>
    <scope>NUCLEOTIDE SEQUENCE [LARGE SCALE GENOMIC DNA]</scope>
    <source>
        <strain evidence="8">SYSU_2023b</strain>
        <tissue evidence="8">Whole body</tissue>
    </source>
</reference>
<dbReference type="Proteomes" id="UP001431783">
    <property type="component" value="Unassembled WGS sequence"/>
</dbReference>
<keyword evidence="4" id="KW-0442">Lipid degradation</keyword>
<evidence type="ECO:0000256" key="2">
    <source>
        <dbReference type="ARBA" id="ARBA00022729"/>
    </source>
</evidence>
<evidence type="ECO:0000259" key="7">
    <source>
        <dbReference type="Pfam" id="PF00561"/>
    </source>
</evidence>
<evidence type="ECO:0000313" key="9">
    <source>
        <dbReference type="Proteomes" id="UP001431783"/>
    </source>
</evidence>
<evidence type="ECO:0000256" key="4">
    <source>
        <dbReference type="ARBA" id="ARBA00022963"/>
    </source>
</evidence>
<keyword evidence="6" id="KW-0325">Glycoprotein</keyword>
<evidence type="ECO:0000313" key="8">
    <source>
        <dbReference type="EMBL" id="KAK9890789.1"/>
    </source>
</evidence>
<dbReference type="InterPro" id="IPR029058">
    <property type="entry name" value="AB_hydrolase_fold"/>
</dbReference>
<dbReference type="SUPFAM" id="SSF53474">
    <property type="entry name" value="alpha/beta-Hydrolases"/>
    <property type="match status" value="1"/>
</dbReference>
<sequence length="329" mass="38272">MSSVFWMLKGKKSPAFRLVQNGFDVWLANARGNDFSMKHVNMSASDPRFWDFSFHEMAVYDVPAAIDYIRKKTGQRYKITYIGHSMGTTISYIYSSIHAKHAKNNVNMLISIAPVAFLGHIKTWISLGSPLYNLLQRETMNLGLHGTGQYPQIRNLLKEFCFTPPYMNICQRLVQSVVGTSTEQIEPEVMPLFYRRYPASFSIKTLLHFMQEVTNGGRFQWYDYGPRGNLIRYRSDVPPEYDIEKIQVPVYLIYGEQDLLSVENDVFKLFIKLKSPKYLRLFQGENNNVVFNHNDFLFSRHIDEFNKFLYKIVSNATSLSSENSIYSYI</sequence>
<comment type="similarity">
    <text evidence="1">Belongs to the AB hydrolase superfamily. Lipase family.</text>
</comment>
<evidence type="ECO:0000256" key="6">
    <source>
        <dbReference type="ARBA" id="ARBA00023180"/>
    </source>
</evidence>
<organism evidence="8 9">
    <name type="scientific">Henosepilachna vigintioctopunctata</name>
    <dbReference type="NCBI Taxonomy" id="420089"/>
    <lineage>
        <taxon>Eukaryota</taxon>
        <taxon>Metazoa</taxon>
        <taxon>Ecdysozoa</taxon>
        <taxon>Arthropoda</taxon>
        <taxon>Hexapoda</taxon>
        <taxon>Insecta</taxon>
        <taxon>Pterygota</taxon>
        <taxon>Neoptera</taxon>
        <taxon>Endopterygota</taxon>
        <taxon>Coleoptera</taxon>
        <taxon>Polyphaga</taxon>
        <taxon>Cucujiformia</taxon>
        <taxon>Coccinelloidea</taxon>
        <taxon>Coccinellidae</taxon>
        <taxon>Epilachninae</taxon>
        <taxon>Epilachnini</taxon>
        <taxon>Henosepilachna</taxon>
    </lineage>
</organism>
<dbReference type="GO" id="GO:0016787">
    <property type="term" value="F:hydrolase activity"/>
    <property type="evidence" value="ECO:0007669"/>
    <property type="project" value="UniProtKB-KW"/>
</dbReference>
<dbReference type="GO" id="GO:0016042">
    <property type="term" value="P:lipid catabolic process"/>
    <property type="evidence" value="ECO:0007669"/>
    <property type="project" value="UniProtKB-KW"/>
</dbReference>
<keyword evidence="3" id="KW-0378">Hydrolase</keyword>
<keyword evidence="5" id="KW-0443">Lipid metabolism</keyword>
<evidence type="ECO:0000256" key="5">
    <source>
        <dbReference type="ARBA" id="ARBA00023098"/>
    </source>
</evidence>
<accession>A0AAW1VF89</accession>
<protein>
    <recommendedName>
        <fullName evidence="7">AB hydrolase-1 domain-containing protein</fullName>
    </recommendedName>
</protein>
<keyword evidence="9" id="KW-1185">Reference proteome</keyword>
<dbReference type="EMBL" id="JARQZJ010000126">
    <property type="protein sequence ID" value="KAK9890789.1"/>
    <property type="molecule type" value="Genomic_DNA"/>
</dbReference>
<keyword evidence="2" id="KW-0732">Signal</keyword>
<proteinExistence type="inferred from homology"/>
<comment type="caution">
    <text evidence="8">The sequence shown here is derived from an EMBL/GenBank/DDBJ whole genome shotgun (WGS) entry which is preliminary data.</text>
</comment>
<name>A0AAW1VF89_9CUCU</name>
<feature type="domain" description="AB hydrolase-1" evidence="7">
    <location>
        <begin position="19"/>
        <end position="276"/>
    </location>
</feature>
<evidence type="ECO:0000256" key="3">
    <source>
        <dbReference type="ARBA" id="ARBA00022801"/>
    </source>
</evidence>
<dbReference type="Pfam" id="PF00561">
    <property type="entry name" value="Abhydrolase_1"/>
    <property type="match status" value="1"/>
</dbReference>
<evidence type="ECO:0000256" key="1">
    <source>
        <dbReference type="ARBA" id="ARBA00010701"/>
    </source>
</evidence>
<dbReference type="Gene3D" id="3.40.50.1820">
    <property type="entry name" value="alpha/beta hydrolase"/>
    <property type="match status" value="1"/>
</dbReference>
<dbReference type="InterPro" id="IPR000073">
    <property type="entry name" value="AB_hydrolase_1"/>
</dbReference>